<name>A0A835WDM8_CHLIN</name>
<keyword evidence="3" id="KW-1185">Reference proteome</keyword>
<feature type="compositionally biased region" description="Low complexity" evidence="1">
    <location>
        <begin position="761"/>
        <end position="780"/>
    </location>
</feature>
<dbReference type="EMBL" id="JAEHOC010000001">
    <property type="protein sequence ID" value="KAG2445510.1"/>
    <property type="molecule type" value="Genomic_DNA"/>
</dbReference>
<sequence>MYESKLLRDSAHHTSSAVRVQFGGHHVPGLDDSSDDEEDEADDDEGADGAGGSGSPQRPYQAGTTAARDAAGRHTGARHGKHKQRHGAAVATDSTPVATTAATGRTTPHPPPDPRAATATSRRASFKDARVKFAASPADAADAGDGDGGGGGSSGNGGRSNSYSSGHSLPLQVPMQAQVRLATSHGPPPALHCGSGNSVADSMAKAAAAAGAAYAPTAPGRLPWPTNVDIKERLGWQASSQVLGASRRTRRASTTEVGVFKDPVLAELAAAAAVAEAAQGDALPDWATRTVTLTTGQETRVRLDRARLLHLLHNGAEPAAFVAAAAGLSGAAGAAAAAEAATAAEMEAAEAVAVLATEAEAVAVACGADDGTSSASPTSSGRLLQVTGARLQSLRRRSFGALPHLPSIGGSGSSSNLSFTMAAAASAVAAADGDVRPPTALNAACSARPCTSQSNLRLSTGASPSTPTVAPSGLSFRSSMRSAGGGGGGGGGAVAAAINAAYGGGCGGGGADDPDDSAGGFGSATGAGAPLRGVDRAAAAGQSAAAAPFQPRQTGSPHRRSQAGPNSAGVASGDGAASPFGTVAAAADGDGYGGVGQAPMLPRLGRAAGGAGKARRASLDEAWLAAQAAAVAGAGGAQAISRWAAQAAAEARESNGGGADGGIGRAPPRSRHSLLQLNLASSSSVGAALSPSARNGISPSAASYTSGSGTVSRDLVREAMRPTTSTYSYSPGGLGGPAAGLGGGGGSGGSAFGMPDRRAVSHGGPSPQQQHQQPASLLSPTRGAGVNCGDVGDATGTSSPSSGRIPGVPQSFRQSQESSASEGGSGHGLVSSLMRALRPKK</sequence>
<proteinExistence type="predicted"/>
<gene>
    <name evidence="2" type="ORF">HXX76_000126</name>
</gene>
<feature type="region of interest" description="Disordered" evidence="1">
    <location>
        <begin position="688"/>
        <end position="841"/>
    </location>
</feature>
<dbReference type="Proteomes" id="UP000650467">
    <property type="component" value="Unassembled WGS sequence"/>
</dbReference>
<comment type="caution">
    <text evidence="2">The sequence shown here is derived from an EMBL/GenBank/DDBJ whole genome shotgun (WGS) entry which is preliminary data.</text>
</comment>
<feature type="compositionally biased region" description="Polar residues" evidence="1">
    <location>
        <begin position="695"/>
        <end position="711"/>
    </location>
</feature>
<feature type="compositionally biased region" description="Low complexity" evidence="1">
    <location>
        <begin position="134"/>
        <end position="143"/>
    </location>
</feature>
<feature type="compositionally biased region" description="Basic and acidic residues" evidence="1">
    <location>
        <begin position="1"/>
        <end position="12"/>
    </location>
</feature>
<feature type="region of interest" description="Disordered" evidence="1">
    <location>
        <begin position="535"/>
        <end position="575"/>
    </location>
</feature>
<feature type="compositionally biased region" description="Gly residues" evidence="1">
    <location>
        <begin position="732"/>
        <end position="751"/>
    </location>
</feature>
<feature type="compositionally biased region" description="Basic residues" evidence="1">
    <location>
        <begin position="75"/>
        <end position="86"/>
    </location>
</feature>
<organism evidence="2 3">
    <name type="scientific">Chlamydomonas incerta</name>
    <dbReference type="NCBI Taxonomy" id="51695"/>
    <lineage>
        <taxon>Eukaryota</taxon>
        <taxon>Viridiplantae</taxon>
        <taxon>Chlorophyta</taxon>
        <taxon>core chlorophytes</taxon>
        <taxon>Chlorophyceae</taxon>
        <taxon>CS clade</taxon>
        <taxon>Chlamydomonadales</taxon>
        <taxon>Chlamydomonadaceae</taxon>
        <taxon>Chlamydomonas</taxon>
    </lineage>
</organism>
<evidence type="ECO:0000256" key="1">
    <source>
        <dbReference type="SAM" id="MobiDB-lite"/>
    </source>
</evidence>
<feature type="compositionally biased region" description="Low complexity" evidence="1">
    <location>
        <begin position="537"/>
        <end position="547"/>
    </location>
</feature>
<dbReference type="AlphaFoldDB" id="A0A835WDM8"/>
<evidence type="ECO:0000313" key="2">
    <source>
        <dbReference type="EMBL" id="KAG2445510.1"/>
    </source>
</evidence>
<feature type="region of interest" description="Disordered" evidence="1">
    <location>
        <begin position="1"/>
        <end position="169"/>
    </location>
</feature>
<feature type="compositionally biased region" description="Gly residues" evidence="1">
    <location>
        <begin position="146"/>
        <end position="158"/>
    </location>
</feature>
<evidence type="ECO:0000313" key="3">
    <source>
        <dbReference type="Proteomes" id="UP000650467"/>
    </source>
</evidence>
<feature type="region of interest" description="Disordered" evidence="1">
    <location>
        <begin position="454"/>
        <end position="477"/>
    </location>
</feature>
<protein>
    <submittedName>
        <fullName evidence="2">Uncharacterized protein</fullName>
    </submittedName>
</protein>
<dbReference type="OrthoDB" id="10647659at2759"/>
<feature type="compositionally biased region" description="Acidic residues" evidence="1">
    <location>
        <begin position="32"/>
        <end position="47"/>
    </location>
</feature>
<reference evidence="2" key="1">
    <citation type="journal article" date="2020" name="bioRxiv">
        <title>Comparative genomics of Chlamydomonas.</title>
        <authorList>
            <person name="Craig R.J."/>
            <person name="Hasan A.R."/>
            <person name="Ness R.W."/>
            <person name="Keightley P.D."/>
        </authorList>
    </citation>
    <scope>NUCLEOTIDE SEQUENCE</scope>
    <source>
        <strain evidence="2">SAG 7.73</strain>
    </source>
</reference>
<feature type="compositionally biased region" description="Polar residues" evidence="1">
    <location>
        <begin position="92"/>
        <end position="104"/>
    </location>
</feature>
<accession>A0A835WDM8</accession>